<name>A0ABQ4Z0W2_9ASTR</name>
<protein>
    <submittedName>
        <fullName evidence="3">Retrovirus-related pol polyprotein from transposon TNT 1-94</fullName>
    </submittedName>
</protein>
<dbReference type="EMBL" id="BQNB010010852">
    <property type="protein sequence ID" value="GJS82792.1"/>
    <property type="molecule type" value="Genomic_DNA"/>
</dbReference>
<dbReference type="Proteomes" id="UP001151760">
    <property type="component" value="Unassembled WGS sequence"/>
</dbReference>
<feature type="domain" description="Reverse transcriptase Ty1/copia-type" evidence="2">
    <location>
        <begin position="500"/>
        <end position="697"/>
    </location>
</feature>
<keyword evidence="4" id="KW-1185">Reference proteome</keyword>
<dbReference type="Pfam" id="PF07727">
    <property type="entry name" value="RVT_2"/>
    <property type="match status" value="1"/>
</dbReference>
<dbReference type="SUPFAM" id="SSF56672">
    <property type="entry name" value="DNA/RNA polymerases"/>
    <property type="match status" value="1"/>
</dbReference>
<evidence type="ECO:0000313" key="4">
    <source>
        <dbReference type="Proteomes" id="UP001151760"/>
    </source>
</evidence>
<feature type="region of interest" description="Disordered" evidence="1">
    <location>
        <begin position="236"/>
        <end position="274"/>
    </location>
</feature>
<evidence type="ECO:0000259" key="2">
    <source>
        <dbReference type="Pfam" id="PF07727"/>
    </source>
</evidence>
<sequence>MSNNSSPLKRLVIEINVWGKLPEEEKYFYPITDTYASDPTLIDCRERDVIMPSFHERNDDWICSEYSMQLECLVQEFRASVSTDSNNLSLKIALNHREKVFENFWNGHCYHLLQTYVSLMVQLLSNVVSTVATHPFSSCFVPVPRAYQLNLISARLRSNLVGDLFNLYVLVVAVDRVKKDCLYEGASIFGTGASYSNEVNDIRFCEISRSANPLALLAVLTNQILDNYYQAPKPQRSIAPSYKQSSSTRSTATTRHKGKEIAKPVTPQSSQFSEEDMDLDTMQGNAGSQSGLKTTRITGDDDVNWKTLHLHGKDSGNLEGPHMRKSSSNGLYAIGNRSQFEGQLKEKSKFYFKFKGLVPQGQKASDYDNFDPVPPRQNVVPIAEKTDSSQQGLEFLFSPLLVEYYNPTHGHAKDNNIDQAPNASFQEAEFINPFYHPLEQVRGNLTMPVQTRRQLATDPEMCMFALMVSIVEPKNIKEAMADSAWIEAMQDELHQFDRLKVWELVDKPFGKMIIKLKWLWKNKKDEDQTVIRNKARLVAKGYAQEEGIDFEESFAPVARLEAVRIFVAHAAHKSFPIYQMDVKTAFLNGPLKEEVYVAQPEGFVDPDHPEKVYLLRKALYGLKQAPRAWYDELSNFLMSKGFTKGTIDPTLFKIKYGEDILLVQIYVDDIIFGSTNPKYSKKFEKLMHNRFEMSLIGK</sequence>
<reference evidence="3" key="2">
    <citation type="submission" date="2022-01" db="EMBL/GenBank/DDBJ databases">
        <authorList>
            <person name="Yamashiro T."/>
            <person name="Shiraishi A."/>
            <person name="Satake H."/>
            <person name="Nakayama K."/>
        </authorList>
    </citation>
    <scope>NUCLEOTIDE SEQUENCE</scope>
</reference>
<dbReference type="InterPro" id="IPR043502">
    <property type="entry name" value="DNA/RNA_pol_sf"/>
</dbReference>
<reference evidence="3" key="1">
    <citation type="journal article" date="2022" name="Int. J. Mol. Sci.">
        <title>Draft Genome of Tanacetum Coccineum: Genomic Comparison of Closely Related Tanacetum-Family Plants.</title>
        <authorList>
            <person name="Yamashiro T."/>
            <person name="Shiraishi A."/>
            <person name="Nakayama K."/>
            <person name="Satake H."/>
        </authorList>
    </citation>
    <scope>NUCLEOTIDE SEQUENCE</scope>
</reference>
<organism evidence="3 4">
    <name type="scientific">Tanacetum coccineum</name>
    <dbReference type="NCBI Taxonomy" id="301880"/>
    <lineage>
        <taxon>Eukaryota</taxon>
        <taxon>Viridiplantae</taxon>
        <taxon>Streptophyta</taxon>
        <taxon>Embryophyta</taxon>
        <taxon>Tracheophyta</taxon>
        <taxon>Spermatophyta</taxon>
        <taxon>Magnoliopsida</taxon>
        <taxon>eudicotyledons</taxon>
        <taxon>Gunneridae</taxon>
        <taxon>Pentapetalae</taxon>
        <taxon>asterids</taxon>
        <taxon>campanulids</taxon>
        <taxon>Asterales</taxon>
        <taxon>Asteraceae</taxon>
        <taxon>Asteroideae</taxon>
        <taxon>Anthemideae</taxon>
        <taxon>Anthemidinae</taxon>
        <taxon>Tanacetum</taxon>
    </lineage>
</organism>
<evidence type="ECO:0000256" key="1">
    <source>
        <dbReference type="SAM" id="MobiDB-lite"/>
    </source>
</evidence>
<accession>A0ABQ4Z0W2</accession>
<gene>
    <name evidence="3" type="ORF">Tco_0749333</name>
</gene>
<comment type="caution">
    <text evidence="3">The sequence shown here is derived from an EMBL/GenBank/DDBJ whole genome shotgun (WGS) entry which is preliminary data.</text>
</comment>
<evidence type="ECO:0000313" key="3">
    <source>
        <dbReference type="EMBL" id="GJS82792.1"/>
    </source>
</evidence>
<dbReference type="InterPro" id="IPR013103">
    <property type="entry name" value="RVT_2"/>
</dbReference>
<proteinExistence type="predicted"/>